<dbReference type="AlphaFoldDB" id="R9NWD0"/>
<protein>
    <submittedName>
        <fullName evidence="1">Uncharacterized protein</fullName>
    </submittedName>
</protein>
<dbReference type="GeneID" id="24105638"/>
<reference evidence="2" key="1">
    <citation type="journal article" date="2013" name="Genome Announc.">
        <title>Draft genome sequence of the basidiomycetous yeast-like fungus Pseudozyma hubeiensis SY62, which produces an abundant amount of the biosurfactant mannosylerythritol lipids.</title>
        <authorList>
            <person name="Konishi M."/>
            <person name="Hatada Y."/>
            <person name="Horiuchi J."/>
        </authorList>
    </citation>
    <scope>NUCLEOTIDE SEQUENCE [LARGE SCALE GENOMIC DNA]</scope>
    <source>
        <strain evidence="2">SY62</strain>
    </source>
</reference>
<name>R9NWD0_PSEHS</name>
<sequence length="82" mass="9395">MSNDKILYMGCCEWYQGSTMHVLMRSETRKYGESTSMTGRLTQAAKQLAVNHSIPSSDLQDPTRPVMSKLALVLFRIHSRRF</sequence>
<dbReference type="RefSeq" id="XP_012186359.1">
    <property type="nucleotide sequence ID" value="XM_012330969.1"/>
</dbReference>
<keyword evidence="2" id="KW-1185">Reference proteome</keyword>
<dbReference type="Proteomes" id="UP000014071">
    <property type="component" value="Unassembled WGS sequence"/>
</dbReference>
<dbReference type="EMBL" id="DF238768">
    <property type="protein sequence ID" value="GAC92772.1"/>
    <property type="molecule type" value="Genomic_DNA"/>
</dbReference>
<gene>
    <name evidence="1" type="ORF">PHSY_000328</name>
</gene>
<accession>R9NWD0</accession>
<organism evidence="1 2">
    <name type="scientific">Pseudozyma hubeiensis (strain SY62)</name>
    <name type="common">Yeast</name>
    <dbReference type="NCBI Taxonomy" id="1305764"/>
    <lineage>
        <taxon>Eukaryota</taxon>
        <taxon>Fungi</taxon>
        <taxon>Dikarya</taxon>
        <taxon>Basidiomycota</taxon>
        <taxon>Ustilaginomycotina</taxon>
        <taxon>Ustilaginomycetes</taxon>
        <taxon>Ustilaginales</taxon>
        <taxon>Ustilaginaceae</taxon>
        <taxon>Pseudozyma</taxon>
    </lineage>
</organism>
<dbReference type="HOGENOM" id="CLU_2559277_0_0_1"/>
<evidence type="ECO:0000313" key="2">
    <source>
        <dbReference type="Proteomes" id="UP000014071"/>
    </source>
</evidence>
<evidence type="ECO:0000313" key="1">
    <source>
        <dbReference type="EMBL" id="GAC92772.1"/>
    </source>
</evidence>
<proteinExistence type="predicted"/>